<protein>
    <recommendedName>
        <fullName evidence="2">Aminotransferase class V domain-containing protein</fullName>
    </recommendedName>
</protein>
<feature type="domain" description="Aminotransferase class V" evidence="2">
    <location>
        <begin position="11"/>
        <end position="147"/>
    </location>
</feature>
<evidence type="ECO:0000313" key="3">
    <source>
        <dbReference type="EMBL" id="KAF9997042.1"/>
    </source>
</evidence>
<evidence type="ECO:0000313" key="4">
    <source>
        <dbReference type="Proteomes" id="UP000749646"/>
    </source>
</evidence>
<dbReference type="InterPro" id="IPR015424">
    <property type="entry name" value="PyrdxlP-dep_Trfase"/>
</dbReference>
<dbReference type="OrthoDB" id="420046at2759"/>
<keyword evidence="4" id="KW-1185">Reference proteome</keyword>
<gene>
    <name evidence="3" type="ORF">BGZ65_007371</name>
</gene>
<reference evidence="3" key="1">
    <citation type="journal article" date="2020" name="Fungal Divers.">
        <title>Resolving the Mortierellaceae phylogeny through synthesis of multi-gene phylogenetics and phylogenomics.</title>
        <authorList>
            <person name="Vandepol N."/>
            <person name="Liber J."/>
            <person name="Desiro A."/>
            <person name="Na H."/>
            <person name="Kennedy M."/>
            <person name="Barry K."/>
            <person name="Grigoriev I.V."/>
            <person name="Miller A.N."/>
            <person name="O'Donnell K."/>
            <person name="Stajich J.E."/>
            <person name="Bonito G."/>
        </authorList>
    </citation>
    <scope>NUCLEOTIDE SEQUENCE</scope>
    <source>
        <strain evidence="3">MES-2147</strain>
    </source>
</reference>
<feature type="region of interest" description="Disordered" evidence="1">
    <location>
        <begin position="374"/>
        <end position="393"/>
    </location>
</feature>
<sequence>PSKNLAYKDGVFISTHKFLGGPGSSGVLVARLEIFEWTEQHSSTDRNEYIPAAPGGGTVDMVLPGRHKYIHNVIAREEAGTPNILATIRSGLVFRLQEIVDPAWILEKEYELARKILARLMAPELAEKIHVLGGSSGCDRVAVFSLTISVPRFSARSHDHRRRPPQIHYALLSTIMNDFFGVEMRGGCMCAGPYASQLLGFDADRIDKFWRLLLGDTGHDQGRQSLNPAATKNDDHSCMPSNEKHNIHQQDLCSKSLKPGFVRFSFSYFAKDKDIEFVVQSLEWVAQYGYLLIPLYQLNARTGEWSVRKAVHRAVVTEISTKHKTCRSREYCIPVAIDCIQGLQRLFREQAKFTCSTASTRSWLSPHYLAPSERTMNDQDVADHQEKKDEGPRAFYSVGQARKSLSNLFNNMFNRSDAAAKACSTPSLVPTRESSKGQSNDSHSMIMHGAHEEGDHDEDNELNGSDRRLPGINISSSNVSSISSVIEDPGRRQHVAVTVAPEANDSNVCGSSSKIKKSTVLSVKRHISTKDQQVLIEASKELSWDKLQAEVDAIETSDLAKELRWFVTPLEKSSIKRVEMVKRLTTGGFTLLSANKETMPA</sequence>
<dbReference type="InterPro" id="IPR015422">
    <property type="entry name" value="PyrdxlP-dep_Trfase_small"/>
</dbReference>
<dbReference type="PANTHER" id="PTHR43686">
    <property type="entry name" value="SULFURTRANSFERASE-RELATED"/>
    <property type="match status" value="1"/>
</dbReference>
<evidence type="ECO:0000256" key="1">
    <source>
        <dbReference type="SAM" id="MobiDB-lite"/>
    </source>
</evidence>
<feature type="region of interest" description="Disordered" evidence="1">
    <location>
        <begin position="424"/>
        <end position="475"/>
    </location>
</feature>
<dbReference type="InterPro" id="IPR000192">
    <property type="entry name" value="Aminotrans_V_dom"/>
</dbReference>
<dbReference type="PANTHER" id="PTHR43686:SF1">
    <property type="entry name" value="AMINOTRAN_5 DOMAIN-CONTAINING PROTEIN"/>
    <property type="match status" value="1"/>
</dbReference>
<dbReference type="InterPro" id="IPR015421">
    <property type="entry name" value="PyrdxlP-dep_Trfase_major"/>
</dbReference>
<feature type="compositionally biased region" description="Basic and acidic residues" evidence="1">
    <location>
        <begin position="375"/>
        <end position="392"/>
    </location>
</feature>
<dbReference type="Pfam" id="PF00266">
    <property type="entry name" value="Aminotran_5"/>
    <property type="match status" value="1"/>
</dbReference>
<dbReference type="EMBL" id="JAAAHW010001065">
    <property type="protein sequence ID" value="KAF9997042.1"/>
    <property type="molecule type" value="Genomic_DNA"/>
</dbReference>
<accession>A0A9P6SSK3</accession>
<comment type="caution">
    <text evidence="3">The sequence shown here is derived from an EMBL/GenBank/DDBJ whole genome shotgun (WGS) entry which is preliminary data.</text>
</comment>
<dbReference type="Gene3D" id="3.40.640.10">
    <property type="entry name" value="Type I PLP-dependent aspartate aminotransferase-like (Major domain)"/>
    <property type="match status" value="1"/>
</dbReference>
<evidence type="ECO:0000259" key="2">
    <source>
        <dbReference type="Pfam" id="PF00266"/>
    </source>
</evidence>
<feature type="non-terminal residue" evidence="3">
    <location>
        <position position="1"/>
    </location>
</feature>
<proteinExistence type="predicted"/>
<dbReference type="SUPFAM" id="SSF53383">
    <property type="entry name" value="PLP-dependent transferases"/>
    <property type="match status" value="1"/>
</dbReference>
<dbReference type="AlphaFoldDB" id="A0A9P6SSK3"/>
<name>A0A9P6SSK3_9FUNG</name>
<dbReference type="Proteomes" id="UP000749646">
    <property type="component" value="Unassembled WGS sequence"/>
</dbReference>
<dbReference type="Gene3D" id="3.90.1150.10">
    <property type="entry name" value="Aspartate Aminotransferase, domain 1"/>
    <property type="match status" value="1"/>
</dbReference>
<organism evidence="3 4">
    <name type="scientific">Modicella reniformis</name>
    <dbReference type="NCBI Taxonomy" id="1440133"/>
    <lineage>
        <taxon>Eukaryota</taxon>
        <taxon>Fungi</taxon>
        <taxon>Fungi incertae sedis</taxon>
        <taxon>Mucoromycota</taxon>
        <taxon>Mortierellomycotina</taxon>
        <taxon>Mortierellomycetes</taxon>
        <taxon>Mortierellales</taxon>
        <taxon>Mortierellaceae</taxon>
        <taxon>Modicella</taxon>
    </lineage>
</organism>